<name>A0A399QT56_9PROT</name>
<dbReference type="InterPro" id="IPR019251">
    <property type="entry name" value="DUF2231_TM"/>
</dbReference>
<feature type="compositionally biased region" description="Basic and acidic residues" evidence="1">
    <location>
        <begin position="221"/>
        <end position="230"/>
    </location>
</feature>
<dbReference type="InterPro" id="IPR037401">
    <property type="entry name" value="SnoaL-like"/>
</dbReference>
<evidence type="ECO:0000256" key="1">
    <source>
        <dbReference type="SAM" id="MobiDB-lite"/>
    </source>
</evidence>
<dbReference type="AlphaFoldDB" id="A0A399QT56"/>
<keyword evidence="6" id="KW-1185">Reference proteome</keyword>
<feature type="domain" description="SnoaL-like" evidence="4">
    <location>
        <begin position="250"/>
        <end position="360"/>
    </location>
</feature>
<keyword evidence="2" id="KW-0472">Membrane</keyword>
<keyword evidence="2" id="KW-0812">Transmembrane</keyword>
<sequence length="365" mass="38808">MGGFIEPNIHPVLVHFTYALGTSAALAYAAGLLVPVGRWRDSLRPAADWMLALAALAVLATIAAGFQAYYSVAHDAPSHEAMTTHRNWAVLTGLALLTLAGWRWLRKAASPGPVFTISALAVAGLLTITAWWGGTIVYKYGLGVQSLPEASGPGHDHDHGGGAGHGDQGTVDSTDDHQDAHGESPSDTMDGSSASGDGHDHDHSDGAADREMSGTVPAGHDNSDGHHDTKPVSTDEQAILDIMAAIETGWETGDGELFRQNFLDWSGARYFESGGENTGLLDLVENHVEPEKDTIPDLELDFSNIDVQFEGSDFAWAVADTAISGTFSSNGERLERIGKQTVLFRKVAGTWQVIHTHSSSRAPRP</sequence>
<dbReference type="Gene3D" id="3.10.450.50">
    <property type="match status" value="1"/>
</dbReference>
<feature type="compositionally biased region" description="Basic and acidic residues" evidence="1">
    <location>
        <begin position="197"/>
        <end position="212"/>
    </location>
</feature>
<dbReference type="InterPro" id="IPR032710">
    <property type="entry name" value="NTF2-like_dom_sf"/>
</dbReference>
<proteinExistence type="predicted"/>
<dbReference type="EMBL" id="QWGB01000011">
    <property type="protein sequence ID" value="RIJ20782.1"/>
    <property type="molecule type" value="Genomic_DNA"/>
</dbReference>
<feature type="domain" description="DUF2231" evidence="3">
    <location>
        <begin position="8"/>
        <end position="145"/>
    </location>
</feature>
<dbReference type="SUPFAM" id="SSF54427">
    <property type="entry name" value="NTF2-like"/>
    <property type="match status" value="1"/>
</dbReference>
<keyword evidence="2" id="KW-1133">Transmembrane helix</keyword>
<feature type="transmembrane region" description="Helical" evidence="2">
    <location>
        <begin position="88"/>
        <end position="105"/>
    </location>
</feature>
<gene>
    <name evidence="5" type="ORF">D1224_14280</name>
</gene>
<evidence type="ECO:0000259" key="3">
    <source>
        <dbReference type="Pfam" id="PF09990"/>
    </source>
</evidence>
<protein>
    <submittedName>
        <fullName evidence="5">DUF2231 domain-containing protein</fullName>
    </submittedName>
</protein>
<evidence type="ECO:0000259" key="4">
    <source>
        <dbReference type="Pfam" id="PF13474"/>
    </source>
</evidence>
<reference evidence="5 6" key="1">
    <citation type="submission" date="2018-08" db="EMBL/GenBank/DDBJ databases">
        <title>Henriciella mobilis sp. nov., isolated from seawater.</title>
        <authorList>
            <person name="Cheng H."/>
            <person name="Wu Y.-H."/>
            <person name="Xu X.-W."/>
            <person name="Guo L.-L."/>
        </authorList>
    </citation>
    <scope>NUCLEOTIDE SEQUENCE [LARGE SCALE GENOMIC DNA]</scope>
    <source>
        <strain evidence="5 6">CCUG66934</strain>
    </source>
</reference>
<evidence type="ECO:0000313" key="5">
    <source>
        <dbReference type="EMBL" id="RIJ20782.1"/>
    </source>
</evidence>
<feature type="region of interest" description="Disordered" evidence="1">
    <location>
        <begin position="149"/>
        <end position="232"/>
    </location>
</feature>
<feature type="transmembrane region" description="Helical" evidence="2">
    <location>
        <begin position="12"/>
        <end position="34"/>
    </location>
</feature>
<evidence type="ECO:0000256" key="2">
    <source>
        <dbReference type="SAM" id="Phobius"/>
    </source>
</evidence>
<feature type="transmembrane region" description="Helical" evidence="2">
    <location>
        <begin position="46"/>
        <end position="68"/>
    </location>
</feature>
<organism evidence="5 6">
    <name type="scientific">Henriciella barbarensis</name>
    <dbReference type="NCBI Taxonomy" id="86342"/>
    <lineage>
        <taxon>Bacteria</taxon>
        <taxon>Pseudomonadati</taxon>
        <taxon>Pseudomonadota</taxon>
        <taxon>Alphaproteobacteria</taxon>
        <taxon>Hyphomonadales</taxon>
        <taxon>Hyphomonadaceae</taxon>
        <taxon>Henriciella</taxon>
    </lineage>
</organism>
<dbReference type="Proteomes" id="UP000265431">
    <property type="component" value="Unassembled WGS sequence"/>
</dbReference>
<dbReference type="OrthoDB" id="5574313at2"/>
<accession>A0A399QT56</accession>
<feature type="transmembrane region" description="Helical" evidence="2">
    <location>
        <begin position="112"/>
        <end position="132"/>
    </location>
</feature>
<dbReference type="RefSeq" id="WP_018149429.1">
    <property type="nucleotide sequence ID" value="NZ_QWGB01000011.1"/>
</dbReference>
<comment type="caution">
    <text evidence="5">The sequence shown here is derived from an EMBL/GenBank/DDBJ whole genome shotgun (WGS) entry which is preliminary data.</text>
</comment>
<feature type="compositionally biased region" description="Basic and acidic residues" evidence="1">
    <location>
        <begin position="174"/>
        <end position="184"/>
    </location>
</feature>
<dbReference type="Pfam" id="PF09990">
    <property type="entry name" value="DUF2231"/>
    <property type="match status" value="1"/>
</dbReference>
<evidence type="ECO:0000313" key="6">
    <source>
        <dbReference type="Proteomes" id="UP000265431"/>
    </source>
</evidence>
<dbReference type="Pfam" id="PF13474">
    <property type="entry name" value="SnoaL_3"/>
    <property type="match status" value="1"/>
</dbReference>